<dbReference type="OrthoDB" id="6735616at2759"/>
<dbReference type="AlphaFoldDB" id="A0A653BGB2"/>
<dbReference type="Proteomes" id="UP000410492">
    <property type="component" value="Unassembled WGS sequence"/>
</dbReference>
<dbReference type="SUPFAM" id="SSF116846">
    <property type="entry name" value="MIT domain"/>
    <property type="match status" value="1"/>
</dbReference>
<protein>
    <recommendedName>
        <fullName evidence="1">MIT domain-containing protein</fullName>
    </recommendedName>
</protein>
<evidence type="ECO:0000259" key="1">
    <source>
        <dbReference type="Pfam" id="PF04212"/>
    </source>
</evidence>
<dbReference type="EMBL" id="CAACVG010000857">
    <property type="protein sequence ID" value="VEN34616.1"/>
    <property type="molecule type" value="Genomic_DNA"/>
</dbReference>
<dbReference type="Pfam" id="PF04212">
    <property type="entry name" value="MIT"/>
    <property type="match status" value="1"/>
</dbReference>
<keyword evidence="3" id="KW-1185">Reference proteome</keyword>
<dbReference type="Gene3D" id="1.20.58.80">
    <property type="entry name" value="Phosphotransferase system, lactose/cellobiose-type IIA subunit"/>
    <property type="match status" value="1"/>
</dbReference>
<proteinExistence type="predicted"/>
<organism evidence="2 3">
    <name type="scientific">Callosobruchus maculatus</name>
    <name type="common">Southern cowpea weevil</name>
    <name type="synonym">Pulse bruchid</name>
    <dbReference type="NCBI Taxonomy" id="64391"/>
    <lineage>
        <taxon>Eukaryota</taxon>
        <taxon>Metazoa</taxon>
        <taxon>Ecdysozoa</taxon>
        <taxon>Arthropoda</taxon>
        <taxon>Hexapoda</taxon>
        <taxon>Insecta</taxon>
        <taxon>Pterygota</taxon>
        <taxon>Neoptera</taxon>
        <taxon>Endopterygota</taxon>
        <taxon>Coleoptera</taxon>
        <taxon>Polyphaga</taxon>
        <taxon>Cucujiformia</taxon>
        <taxon>Chrysomeloidea</taxon>
        <taxon>Chrysomelidae</taxon>
        <taxon>Bruchinae</taxon>
        <taxon>Bruchini</taxon>
        <taxon>Callosobruchus</taxon>
    </lineage>
</organism>
<name>A0A653BGB2_CALMS</name>
<dbReference type="InterPro" id="IPR036181">
    <property type="entry name" value="MIT_dom_sf"/>
</dbReference>
<evidence type="ECO:0000313" key="3">
    <source>
        <dbReference type="Proteomes" id="UP000410492"/>
    </source>
</evidence>
<sequence>MATGVTGPLLKKAIEIVTKAVEEDRAKNYGEALRLYEKGVEYFLNAIK</sequence>
<evidence type="ECO:0000313" key="2">
    <source>
        <dbReference type="EMBL" id="VEN34616.1"/>
    </source>
</evidence>
<dbReference type="InterPro" id="IPR007330">
    <property type="entry name" value="MIT_dom"/>
</dbReference>
<gene>
    <name evidence="2" type="ORF">CALMAC_LOCUS747</name>
</gene>
<feature type="domain" description="MIT" evidence="1">
    <location>
        <begin position="10"/>
        <end position="48"/>
    </location>
</feature>
<accession>A0A653BGB2</accession>
<reference evidence="2 3" key="1">
    <citation type="submission" date="2019-01" db="EMBL/GenBank/DDBJ databases">
        <authorList>
            <person name="Sayadi A."/>
        </authorList>
    </citation>
    <scope>NUCLEOTIDE SEQUENCE [LARGE SCALE GENOMIC DNA]</scope>
</reference>